<evidence type="ECO:0000256" key="1">
    <source>
        <dbReference type="SAM" id="Phobius"/>
    </source>
</evidence>
<organism evidence="2 3">
    <name type="scientific">Leptotrichia wadei</name>
    <dbReference type="NCBI Taxonomy" id="157687"/>
    <lineage>
        <taxon>Bacteria</taxon>
        <taxon>Fusobacteriati</taxon>
        <taxon>Fusobacteriota</taxon>
        <taxon>Fusobacteriia</taxon>
        <taxon>Fusobacteriales</taxon>
        <taxon>Leptotrichiaceae</taxon>
        <taxon>Leptotrichia</taxon>
    </lineage>
</organism>
<evidence type="ECO:0000313" key="2">
    <source>
        <dbReference type="EMBL" id="BBM53863.1"/>
    </source>
</evidence>
<proteinExistence type="predicted"/>
<reference evidence="2 3" key="1">
    <citation type="submission" date="2019-07" db="EMBL/GenBank/DDBJ databases">
        <title>Complete Genome Sequence of Leptotrichia wadei Strain JMUB3936.</title>
        <authorList>
            <person name="Watanabe S."/>
            <person name="Cui L."/>
        </authorList>
    </citation>
    <scope>NUCLEOTIDE SEQUENCE [LARGE SCALE GENOMIC DNA]</scope>
    <source>
        <strain evidence="2 3">JMUB3936</strain>
    </source>
</reference>
<name>A0A510KUS1_9FUSO</name>
<evidence type="ECO:0000313" key="3">
    <source>
        <dbReference type="Proteomes" id="UP000321944"/>
    </source>
</evidence>
<gene>
    <name evidence="2" type="ORF">JMUB3936_0127</name>
</gene>
<keyword evidence="1" id="KW-0812">Transmembrane</keyword>
<dbReference type="Proteomes" id="UP000321944">
    <property type="component" value="Chromosome"/>
</dbReference>
<accession>A0A510KUS1</accession>
<keyword evidence="1" id="KW-0472">Membrane</keyword>
<keyword evidence="1" id="KW-1133">Transmembrane helix</keyword>
<dbReference type="EMBL" id="AP019841">
    <property type="protein sequence ID" value="BBM53863.1"/>
    <property type="molecule type" value="Genomic_DNA"/>
</dbReference>
<feature type="transmembrane region" description="Helical" evidence="1">
    <location>
        <begin position="16"/>
        <end position="37"/>
    </location>
</feature>
<protein>
    <submittedName>
        <fullName evidence="2">Uncharacterized protein</fullName>
    </submittedName>
</protein>
<sequence length="52" mass="5712">MILERFLNNEGKLRKFDIVAGILFEIATIILTGKSVFSMLTPAVTGLIICVT</sequence>
<dbReference type="AlphaFoldDB" id="A0A510KUS1"/>